<dbReference type="OrthoDB" id="2129491at2759"/>
<evidence type="ECO:0000259" key="12">
    <source>
        <dbReference type="Pfam" id="PF22725"/>
    </source>
</evidence>
<dbReference type="EC" id="1.1.1.179" evidence="4"/>
<dbReference type="InterPro" id="IPR050984">
    <property type="entry name" value="Gfo/Idh/MocA_domain"/>
</dbReference>
<comment type="catalytic activity">
    <reaction evidence="9">
        <text>(1R,2R)-1,2-dihydrobenzene-1,2-diol + NADP(+) = catechol + NADPH + H(+)</text>
        <dbReference type="Rhea" id="RHEA:16729"/>
        <dbReference type="ChEBI" id="CHEBI:10702"/>
        <dbReference type="ChEBI" id="CHEBI:15378"/>
        <dbReference type="ChEBI" id="CHEBI:18135"/>
        <dbReference type="ChEBI" id="CHEBI:57783"/>
        <dbReference type="ChEBI" id="CHEBI:58349"/>
        <dbReference type="EC" id="1.3.1.20"/>
    </reaction>
</comment>
<keyword evidence="2" id="KW-0560">Oxidoreductase</keyword>
<keyword evidence="14" id="KW-1185">Reference proteome</keyword>
<comment type="caution">
    <text evidence="13">The sequence shown here is derived from an EMBL/GenBank/DDBJ whole genome shotgun (WGS) entry which is preliminary data.</text>
</comment>
<evidence type="ECO:0000256" key="2">
    <source>
        <dbReference type="ARBA" id="ARBA00023002"/>
    </source>
</evidence>
<protein>
    <recommendedName>
        <fullName evidence="5">Trans-1,2-dihydrobenzene-1,2-diol dehydrogenase</fullName>
        <ecNumber evidence="4">1.1.1.179</ecNumber>
        <ecNumber evidence="3">1.3.1.20</ecNumber>
    </recommendedName>
    <alternativeName>
        <fullName evidence="8">D-xylose 1-dehydrogenase</fullName>
    </alternativeName>
    <alternativeName>
        <fullName evidence="7">D-xylose-NADP dehydrogenase</fullName>
    </alternativeName>
    <alternativeName>
        <fullName evidence="6">Dimeric dihydrodiol dehydrogenase</fullName>
    </alternativeName>
</protein>
<evidence type="ECO:0000256" key="7">
    <source>
        <dbReference type="ARBA" id="ARBA00042988"/>
    </source>
</evidence>
<evidence type="ECO:0000313" key="13">
    <source>
        <dbReference type="EMBL" id="KAJ6625029.1"/>
    </source>
</evidence>
<dbReference type="Gene3D" id="3.40.50.720">
    <property type="entry name" value="NAD(P)-binding Rossmann-like Domain"/>
    <property type="match status" value="1"/>
</dbReference>
<dbReference type="Gene3D" id="3.30.360.10">
    <property type="entry name" value="Dihydrodipicolinate Reductase, domain 2"/>
    <property type="match status" value="1"/>
</dbReference>
<accession>A0A9Q0MIX6</accession>
<evidence type="ECO:0000256" key="9">
    <source>
        <dbReference type="ARBA" id="ARBA00047423"/>
    </source>
</evidence>
<dbReference type="InterPro" id="IPR000683">
    <property type="entry name" value="Gfo/Idh/MocA-like_OxRdtase_N"/>
</dbReference>
<dbReference type="AlphaFoldDB" id="A0A9Q0MIX6"/>
<evidence type="ECO:0000313" key="14">
    <source>
        <dbReference type="Proteomes" id="UP001151699"/>
    </source>
</evidence>
<dbReference type="InterPro" id="IPR036291">
    <property type="entry name" value="NAD(P)-bd_dom_sf"/>
</dbReference>
<dbReference type="PANTHER" id="PTHR22604:SF105">
    <property type="entry name" value="TRANS-1,2-DIHYDROBENZENE-1,2-DIOL DEHYDROGENASE"/>
    <property type="match status" value="1"/>
</dbReference>
<comment type="similarity">
    <text evidence="1">Belongs to the Gfo/Idh/MocA family.</text>
</comment>
<comment type="catalytic activity">
    <reaction evidence="10">
        <text>D-xylose + NADP(+) = D-xylono-1,5-lactone + NADPH + H(+)</text>
        <dbReference type="Rhea" id="RHEA:22000"/>
        <dbReference type="ChEBI" id="CHEBI:15378"/>
        <dbReference type="ChEBI" id="CHEBI:15867"/>
        <dbReference type="ChEBI" id="CHEBI:53455"/>
        <dbReference type="ChEBI" id="CHEBI:57783"/>
        <dbReference type="ChEBI" id="CHEBI:58349"/>
        <dbReference type="EC" id="1.1.1.179"/>
    </reaction>
</comment>
<feature type="domain" description="Gfo/Idh/MocA-like oxidoreductase N-terminal" evidence="11">
    <location>
        <begin position="4"/>
        <end position="121"/>
    </location>
</feature>
<evidence type="ECO:0000256" key="5">
    <source>
        <dbReference type="ARBA" id="ARBA00040603"/>
    </source>
</evidence>
<dbReference type="GO" id="GO:0047115">
    <property type="term" value="F:trans-1,2-dihydrobenzene-1,2-diol dehydrogenase activity"/>
    <property type="evidence" value="ECO:0007669"/>
    <property type="project" value="UniProtKB-EC"/>
</dbReference>
<dbReference type="Pfam" id="PF22725">
    <property type="entry name" value="GFO_IDH_MocA_C3"/>
    <property type="match status" value="1"/>
</dbReference>
<evidence type="ECO:0000256" key="8">
    <source>
        <dbReference type="ARBA" id="ARBA00043025"/>
    </source>
</evidence>
<sequence>MALNWGIASAGKISHDFVNALGTLSDNDHKVVAVAARDLNRAQEFAKLHEISKYYSSYEELATDSNVEVVYIGVLNPQHYSVAMLMLENGKHVLCEKPLCMNEKEVRKLIAYAERKKLFLMEAIWSRFFPSYDYLHKQIKNGNLGDVQEVHVSFGFPLEDVDRLAKKELGGGTILDLGVYTIQLCQWVFQQPPKQIQATGTLNSEGVDLAMKATLTYSDNAVATMETSATNKLSNQAVIKGTKGQITLDDFWSPTTLIDIDGHEKNWPLPETKHKFNFMNSCGLRYEAEEVRKCIRKGLTQSSIVSHNESLIIARIEDDIRKQIGVVYPADA</sequence>
<dbReference type="PANTHER" id="PTHR22604">
    <property type="entry name" value="OXIDOREDUCTASES"/>
    <property type="match status" value="1"/>
</dbReference>
<dbReference type="GO" id="GO:0047837">
    <property type="term" value="F:D-xylose 1-dehydrogenase (NADP+) activity"/>
    <property type="evidence" value="ECO:0007669"/>
    <property type="project" value="UniProtKB-EC"/>
</dbReference>
<evidence type="ECO:0000256" key="6">
    <source>
        <dbReference type="ARBA" id="ARBA00042926"/>
    </source>
</evidence>
<proteinExistence type="inferred from homology"/>
<name>A0A9Q0MIX6_9DIPT</name>
<dbReference type="Proteomes" id="UP001151699">
    <property type="component" value="Unassembled WGS sequence"/>
</dbReference>
<organism evidence="13 14">
    <name type="scientific">Pseudolycoriella hygida</name>
    <dbReference type="NCBI Taxonomy" id="35572"/>
    <lineage>
        <taxon>Eukaryota</taxon>
        <taxon>Metazoa</taxon>
        <taxon>Ecdysozoa</taxon>
        <taxon>Arthropoda</taxon>
        <taxon>Hexapoda</taxon>
        <taxon>Insecta</taxon>
        <taxon>Pterygota</taxon>
        <taxon>Neoptera</taxon>
        <taxon>Endopterygota</taxon>
        <taxon>Diptera</taxon>
        <taxon>Nematocera</taxon>
        <taxon>Sciaroidea</taxon>
        <taxon>Sciaridae</taxon>
        <taxon>Pseudolycoriella</taxon>
    </lineage>
</organism>
<evidence type="ECO:0000256" key="4">
    <source>
        <dbReference type="ARBA" id="ARBA00038984"/>
    </source>
</evidence>
<evidence type="ECO:0000259" key="11">
    <source>
        <dbReference type="Pfam" id="PF01408"/>
    </source>
</evidence>
<dbReference type="InterPro" id="IPR055170">
    <property type="entry name" value="GFO_IDH_MocA-like_dom"/>
</dbReference>
<feature type="domain" description="GFO/IDH/MocA-like oxidoreductase" evidence="12">
    <location>
        <begin position="134"/>
        <end position="246"/>
    </location>
</feature>
<dbReference type="EMBL" id="WJQU01003426">
    <property type="protein sequence ID" value="KAJ6625029.1"/>
    <property type="molecule type" value="Genomic_DNA"/>
</dbReference>
<gene>
    <name evidence="13" type="primary">dhdh_1</name>
    <name evidence="13" type="ORF">Bhyg_17301</name>
</gene>
<dbReference type="SUPFAM" id="SSF55347">
    <property type="entry name" value="Glyceraldehyde-3-phosphate dehydrogenase-like, C-terminal domain"/>
    <property type="match status" value="1"/>
</dbReference>
<dbReference type="SUPFAM" id="SSF51735">
    <property type="entry name" value="NAD(P)-binding Rossmann-fold domains"/>
    <property type="match status" value="1"/>
</dbReference>
<dbReference type="Pfam" id="PF01408">
    <property type="entry name" value="GFO_IDH_MocA"/>
    <property type="match status" value="1"/>
</dbReference>
<evidence type="ECO:0000256" key="3">
    <source>
        <dbReference type="ARBA" id="ARBA00038853"/>
    </source>
</evidence>
<dbReference type="GO" id="GO:0000166">
    <property type="term" value="F:nucleotide binding"/>
    <property type="evidence" value="ECO:0007669"/>
    <property type="project" value="InterPro"/>
</dbReference>
<evidence type="ECO:0000256" key="1">
    <source>
        <dbReference type="ARBA" id="ARBA00010928"/>
    </source>
</evidence>
<dbReference type="EC" id="1.3.1.20" evidence="3"/>
<reference evidence="13" key="1">
    <citation type="submission" date="2022-07" db="EMBL/GenBank/DDBJ databases">
        <authorList>
            <person name="Trinca V."/>
            <person name="Uliana J.V.C."/>
            <person name="Torres T.T."/>
            <person name="Ward R.J."/>
            <person name="Monesi N."/>
        </authorList>
    </citation>
    <scope>NUCLEOTIDE SEQUENCE</scope>
    <source>
        <strain evidence="13">HSMRA1968</strain>
        <tissue evidence="13">Whole embryos</tissue>
    </source>
</reference>
<evidence type="ECO:0000256" key="10">
    <source>
        <dbReference type="ARBA" id="ARBA00049233"/>
    </source>
</evidence>